<dbReference type="AlphaFoldDB" id="A0A0Q3L538"/>
<evidence type="ECO:0000313" key="2">
    <source>
        <dbReference type="EMBL" id="KQJ87765.1"/>
    </source>
</evidence>
<protein>
    <recommendedName>
        <fullName evidence="1">Protein FAR1-RELATED SEQUENCE</fullName>
    </recommendedName>
</protein>
<dbReference type="EnsemblPlants" id="KQJ87765">
    <property type="protein sequence ID" value="KQJ87765"/>
    <property type="gene ID" value="BRADI_4g13412v3"/>
</dbReference>
<gene>
    <name evidence="2" type="ORF">BRADI_4g13412v3</name>
</gene>
<keyword evidence="1" id="KW-0539">Nucleus</keyword>
<reference evidence="2" key="2">
    <citation type="submission" date="2017-06" db="EMBL/GenBank/DDBJ databases">
        <title>WGS assembly of Brachypodium distachyon.</title>
        <authorList>
            <consortium name="The International Brachypodium Initiative"/>
            <person name="Lucas S."/>
            <person name="Harmon-Smith M."/>
            <person name="Lail K."/>
            <person name="Tice H."/>
            <person name="Grimwood J."/>
            <person name="Bruce D."/>
            <person name="Barry K."/>
            <person name="Shu S."/>
            <person name="Lindquist E."/>
            <person name="Wang M."/>
            <person name="Pitluck S."/>
            <person name="Vogel J.P."/>
            <person name="Garvin D.F."/>
            <person name="Mockler T.C."/>
            <person name="Schmutz J."/>
            <person name="Rokhsar D."/>
            <person name="Bevan M.W."/>
        </authorList>
    </citation>
    <scope>NUCLEOTIDE SEQUENCE</scope>
    <source>
        <strain evidence="2">Bd21</strain>
    </source>
</reference>
<organism evidence="2">
    <name type="scientific">Brachypodium distachyon</name>
    <name type="common">Purple false brome</name>
    <name type="synonym">Trachynia distachya</name>
    <dbReference type="NCBI Taxonomy" id="15368"/>
    <lineage>
        <taxon>Eukaryota</taxon>
        <taxon>Viridiplantae</taxon>
        <taxon>Streptophyta</taxon>
        <taxon>Embryophyta</taxon>
        <taxon>Tracheophyta</taxon>
        <taxon>Spermatophyta</taxon>
        <taxon>Magnoliopsida</taxon>
        <taxon>Liliopsida</taxon>
        <taxon>Poales</taxon>
        <taxon>Poaceae</taxon>
        <taxon>BOP clade</taxon>
        <taxon>Pooideae</taxon>
        <taxon>Stipodae</taxon>
        <taxon>Brachypodieae</taxon>
        <taxon>Brachypodium</taxon>
    </lineage>
</organism>
<dbReference type="STRING" id="15368.A0A0Q3L538"/>
<keyword evidence="1" id="KW-0479">Metal-binding</keyword>
<dbReference type="Proteomes" id="UP000008810">
    <property type="component" value="Chromosome 4"/>
</dbReference>
<dbReference type="EMBL" id="CM000883">
    <property type="protein sequence ID" value="KQJ87765.1"/>
    <property type="molecule type" value="Genomic_DNA"/>
</dbReference>
<reference evidence="3" key="3">
    <citation type="submission" date="2018-08" db="UniProtKB">
        <authorList>
            <consortium name="EnsemblPlants"/>
        </authorList>
    </citation>
    <scope>IDENTIFICATION</scope>
    <source>
        <strain evidence="3">cv. Bd21</strain>
    </source>
</reference>
<dbReference type="InterPro" id="IPR031052">
    <property type="entry name" value="FHY3/FAR1"/>
</dbReference>
<dbReference type="InParanoid" id="A0A0Q3L538"/>
<dbReference type="OrthoDB" id="681484at2759"/>
<sequence>MEITISEVLPNTTHRWCKWHVLKKVKEFLGALYGKQSEFRADFHRLVSEMYTEDEFEKGWATLIVRHGLQKQSFLTQIYEAGVVLRFNLPLEIHASKVYTSTMFEQFGKLLYEAGQYMVEEMEHPKLYLVRHEKAAQKEKWFKIVFRVAVDIETEEVNCECGLFEHSGIPTLPARYVLKRWTRDARDVLPPHLIRYQKDQVVLACRTYRHTSLQIACLEIQALGDANVECYTEVMHQLARLKAKVEPMSN</sequence>
<dbReference type="Gramene" id="KQJ87765">
    <property type="protein sequence ID" value="KQJ87765"/>
    <property type="gene ID" value="BRADI_4g13412v3"/>
</dbReference>
<keyword evidence="4" id="KW-1185">Reference proteome</keyword>
<proteinExistence type="inferred from homology"/>
<reference evidence="2 3" key="1">
    <citation type="journal article" date="2010" name="Nature">
        <title>Genome sequencing and analysis of the model grass Brachypodium distachyon.</title>
        <authorList>
            <consortium name="International Brachypodium Initiative"/>
        </authorList>
    </citation>
    <scope>NUCLEOTIDE SEQUENCE [LARGE SCALE GENOMIC DNA]</scope>
    <source>
        <strain evidence="2 3">Bd21</strain>
    </source>
</reference>
<accession>A0A0Q3L538</accession>
<dbReference type="PANTHER" id="PTHR31669">
    <property type="entry name" value="PROTEIN FAR1-RELATED SEQUENCE 10-RELATED"/>
    <property type="match status" value="1"/>
</dbReference>
<comment type="similarity">
    <text evidence="1">Belongs to the FHY3/FAR1 family.</text>
</comment>
<dbReference type="GO" id="GO:0006355">
    <property type="term" value="P:regulation of DNA-templated transcription"/>
    <property type="evidence" value="ECO:0007669"/>
    <property type="project" value="UniProtKB-UniRule"/>
</dbReference>
<dbReference type="GO" id="GO:0008270">
    <property type="term" value="F:zinc ion binding"/>
    <property type="evidence" value="ECO:0007669"/>
    <property type="project" value="UniProtKB-UniRule"/>
</dbReference>
<keyword evidence="1" id="KW-0862">Zinc</keyword>
<dbReference type="FunCoup" id="A0A0Q3L538">
    <property type="interactions" value="7"/>
</dbReference>
<keyword evidence="1" id="KW-0863">Zinc-finger</keyword>
<comment type="subcellular location">
    <subcellularLocation>
        <location evidence="1">Nucleus</location>
    </subcellularLocation>
</comment>
<name>A0A0Q3L538_BRADI</name>
<dbReference type="PANTHER" id="PTHR31669:SF307">
    <property type="entry name" value="PROTEIN FAR1-RELATED SEQUENCE"/>
    <property type="match status" value="1"/>
</dbReference>
<evidence type="ECO:0000256" key="1">
    <source>
        <dbReference type="RuleBase" id="RU367018"/>
    </source>
</evidence>
<dbReference type="GO" id="GO:0005634">
    <property type="term" value="C:nucleus"/>
    <property type="evidence" value="ECO:0007669"/>
    <property type="project" value="UniProtKB-SubCell"/>
</dbReference>
<evidence type="ECO:0000313" key="3">
    <source>
        <dbReference type="EnsemblPlants" id="KQJ87765"/>
    </source>
</evidence>
<comment type="function">
    <text evidence="1">Putative transcription activator involved in regulating light control of development.</text>
</comment>
<evidence type="ECO:0000313" key="4">
    <source>
        <dbReference type="Proteomes" id="UP000008810"/>
    </source>
</evidence>